<keyword evidence="3" id="KW-1185">Reference proteome</keyword>
<feature type="non-terminal residue" evidence="2">
    <location>
        <position position="1"/>
    </location>
</feature>
<name>A0A9Q0GC87_9ROSI</name>
<protein>
    <submittedName>
        <fullName evidence="2">Uncharacterized protein</fullName>
    </submittedName>
</protein>
<reference evidence="2" key="2">
    <citation type="journal article" date="2023" name="Plants (Basel)">
        <title>Annotation of the Turnera subulata (Passifloraceae) Draft Genome Reveals the S-Locus Evolved after the Divergence of Turneroideae from Passifloroideae in a Stepwise Manner.</title>
        <authorList>
            <person name="Henning P.M."/>
            <person name="Roalson E.H."/>
            <person name="Mir W."/>
            <person name="McCubbin A.G."/>
            <person name="Shore J.S."/>
        </authorList>
    </citation>
    <scope>NUCLEOTIDE SEQUENCE</scope>
    <source>
        <strain evidence="2">F60SS</strain>
    </source>
</reference>
<keyword evidence="1" id="KW-0472">Membrane</keyword>
<reference evidence="2" key="1">
    <citation type="submission" date="2022-02" db="EMBL/GenBank/DDBJ databases">
        <authorList>
            <person name="Henning P.M."/>
            <person name="McCubbin A.G."/>
            <person name="Shore J.S."/>
        </authorList>
    </citation>
    <scope>NUCLEOTIDE SEQUENCE</scope>
    <source>
        <strain evidence="2">F60SS</strain>
        <tissue evidence="2">Leaves</tissue>
    </source>
</reference>
<keyword evidence="1" id="KW-1133">Transmembrane helix</keyword>
<dbReference type="AlphaFoldDB" id="A0A9Q0GC87"/>
<comment type="caution">
    <text evidence="2">The sequence shown here is derived from an EMBL/GenBank/DDBJ whole genome shotgun (WGS) entry which is preliminary data.</text>
</comment>
<keyword evidence="1" id="KW-0812">Transmembrane</keyword>
<sequence length="76" mass="8828">IFFIFISFSSLLSPYCFFFFISFSWKPNSKKSSTAVLCNIPLFLPCFTWQSQSTTTICRNLSSTPQIKVQVSRKQR</sequence>
<evidence type="ECO:0000313" key="3">
    <source>
        <dbReference type="Proteomes" id="UP001141552"/>
    </source>
</evidence>
<evidence type="ECO:0000256" key="1">
    <source>
        <dbReference type="SAM" id="Phobius"/>
    </source>
</evidence>
<dbReference type="Proteomes" id="UP001141552">
    <property type="component" value="Unassembled WGS sequence"/>
</dbReference>
<organism evidence="2 3">
    <name type="scientific">Turnera subulata</name>
    <dbReference type="NCBI Taxonomy" id="218843"/>
    <lineage>
        <taxon>Eukaryota</taxon>
        <taxon>Viridiplantae</taxon>
        <taxon>Streptophyta</taxon>
        <taxon>Embryophyta</taxon>
        <taxon>Tracheophyta</taxon>
        <taxon>Spermatophyta</taxon>
        <taxon>Magnoliopsida</taxon>
        <taxon>eudicotyledons</taxon>
        <taxon>Gunneridae</taxon>
        <taxon>Pentapetalae</taxon>
        <taxon>rosids</taxon>
        <taxon>fabids</taxon>
        <taxon>Malpighiales</taxon>
        <taxon>Passifloraceae</taxon>
        <taxon>Turnera</taxon>
    </lineage>
</organism>
<evidence type="ECO:0000313" key="2">
    <source>
        <dbReference type="EMBL" id="KAJ4845781.1"/>
    </source>
</evidence>
<accession>A0A9Q0GC87</accession>
<dbReference type="EMBL" id="JAKUCV010001569">
    <property type="protein sequence ID" value="KAJ4845781.1"/>
    <property type="molecule type" value="Genomic_DNA"/>
</dbReference>
<gene>
    <name evidence="2" type="ORF">Tsubulata_036351</name>
</gene>
<proteinExistence type="predicted"/>
<feature type="transmembrane region" description="Helical" evidence="1">
    <location>
        <begin position="6"/>
        <end position="25"/>
    </location>
</feature>